<evidence type="ECO:0000256" key="1">
    <source>
        <dbReference type="ARBA" id="ARBA00004141"/>
    </source>
</evidence>
<dbReference type="GO" id="GO:0000139">
    <property type="term" value="C:Golgi membrane"/>
    <property type="evidence" value="ECO:0007669"/>
    <property type="project" value="InterPro"/>
</dbReference>
<feature type="transmembrane region" description="Helical" evidence="6">
    <location>
        <begin position="374"/>
        <end position="393"/>
    </location>
</feature>
<evidence type="ECO:0000256" key="2">
    <source>
        <dbReference type="ARBA" id="ARBA00022692"/>
    </source>
</evidence>
<dbReference type="PANTHER" id="PTHR10231">
    <property type="entry name" value="NUCLEOTIDE-SUGAR TRANSMEMBRANE TRANSPORTER"/>
    <property type="match status" value="1"/>
</dbReference>
<feature type="transmembrane region" description="Helical" evidence="6">
    <location>
        <begin position="351"/>
        <end position="368"/>
    </location>
</feature>
<evidence type="ECO:0000313" key="7">
    <source>
        <dbReference type="EMBL" id="ROT43759.1"/>
    </source>
</evidence>
<dbReference type="RefSeq" id="XP_028471565.1">
    <property type="nucleotide sequence ID" value="XM_028615396.1"/>
</dbReference>
<keyword evidence="7" id="KW-0762">Sugar transport</keyword>
<dbReference type="OrthoDB" id="408493at2759"/>
<feature type="transmembrane region" description="Helical" evidence="6">
    <location>
        <begin position="283"/>
        <end position="304"/>
    </location>
</feature>
<protein>
    <submittedName>
        <fullName evidence="7">Nucleotide-sugar transporter</fullName>
    </submittedName>
</protein>
<accession>A0A3N2QAI0</accession>
<keyword evidence="7" id="KW-0813">Transport</keyword>
<keyword evidence="3 6" id="KW-1133">Transmembrane helix</keyword>
<evidence type="ECO:0000256" key="4">
    <source>
        <dbReference type="ARBA" id="ARBA00023136"/>
    </source>
</evidence>
<evidence type="ECO:0000313" key="8">
    <source>
        <dbReference type="Proteomes" id="UP000272025"/>
    </source>
</evidence>
<dbReference type="Proteomes" id="UP000272025">
    <property type="component" value="Unassembled WGS sequence"/>
</dbReference>
<gene>
    <name evidence="7" type="ORF">SODALDRAFT_46882</name>
</gene>
<proteinExistence type="predicted"/>
<evidence type="ECO:0000256" key="6">
    <source>
        <dbReference type="SAM" id="Phobius"/>
    </source>
</evidence>
<dbReference type="InterPro" id="IPR007271">
    <property type="entry name" value="Nuc_sug_transpt"/>
</dbReference>
<dbReference type="Pfam" id="PF04142">
    <property type="entry name" value="Nuc_sug_transp"/>
    <property type="match status" value="1"/>
</dbReference>
<dbReference type="EMBL" id="ML119051">
    <property type="protein sequence ID" value="ROT43759.1"/>
    <property type="molecule type" value="Genomic_DNA"/>
</dbReference>
<dbReference type="GeneID" id="39583873"/>
<keyword evidence="2 6" id="KW-0812">Transmembrane</keyword>
<feature type="transmembrane region" description="Helical" evidence="6">
    <location>
        <begin position="162"/>
        <end position="179"/>
    </location>
</feature>
<feature type="transmembrane region" description="Helical" evidence="6">
    <location>
        <begin position="132"/>
        <end position="153"/>
    </location>
</feature>
<comment type="subcellular location">
    <subcellularLocation>
        <location evidence="1">Membrane</location>
        <topology evidence="1">Multi-pass membrane protein</topology>
    </subcellularLocation>
</comment>
<dbReference type="STRING" id="1314773.A0A3N2QAI0"/>
<feature type="region of interest" description="Disordered" evidence="5">
    <location>
        <begin position="436"/>
        <end position="465"/>
    </location>
</feature>
<evidence type="ECO:0000256" key="3">
    <source>
        <dbReference type="ARBA" id="ARBA00022989"/>
    </source>
</evidence>
<organism evidence="7 8">
    <name type="scientific">Sodiomyces alkalinus (strain CBS 110278 / VKM F-3762 / F11)</name>
    <name type="common">Alkaliphilic filamentous fungus</name>
    <dbReference type="NCBI Taxonomy" id="1314773"/>
    <lineage>
        <taxon>Eukaryota</taxon>
        <taxon>Fungi</taxon>
        <taxon>Dikarya</taxon>
        <taxon>Ascomycota</taxon>
        <taxon>Pezizomycotina</taxon>
        <taxon>Sordariomycetes</taxon>
        <taxon>Hypocreomycetidae</taxon>
        <taxon>Glomerellales</taxon>
        <taxon>Plectosphaerellaceae</taxon>
        <taxon>Sodiomyces</taxon>
    </lineage>
</organism>
<dbReference type="GO" id="GO:0015165">
    <property type="term" value="F:pyrimidine nucleotide-sugar transmembrane transporter activity"/>
    <property type="evidence" value="ECO:0007669"/>
    <property type="project" value="InterPro"/>
</dbReference>
<feature type="transmembrane region" description="Helical" evidence="6">
    <location>
        <begin position="324"/>
        <end position="344"/>
    </location>
</feature>
<feature type="transmembrane region" description="Helical" evidence="6">
    <location>
        <begin position="242"/>
        <end position="263"/>
    </location>
</feature>
<dbReference type="AlphaFoldDB" id="A0A3N2QAI0"/>
<name>A0A3N2QAI0_SODAK</name>
<dbReference type="SUPFAM" id="SSF103481">
    <property type="entry name" value="Multidrug resistance efflux transporter EmrE"/>
    <property type="match status" value="1"/>
</dbReference>
<keyword evidence="8" id="KW-1185">Reference proteome</keyword>
<evidence type="ECO:0000256" key="5">
    <source>
        <dbReference type="SAM" id="MobiDB-lite"/>
    </source>
</evidence>
<reference evidence="7 8" key="1">
    <citation type="journal article" date="2018" name="Mol. Ecol.">
        <title>The obligate alkalophilic soda-lake fungus Sodiomyces alkalinus has shifted to a protein diet.</title>
        <authorList>
            <person name="Grum-Grzhimaylo A.A."/>
            <person name="Falkoski D.L."/>
            <person name="van den Heuvel J."/>
            <person name="Valero-Jimenez C.A."/>
            <person name="Min B."/>
            <person name="Choi I.G."/>
            <person name="Lipzen A."/>
            <person name="Daum C.G."/>
            <person name="Aanen D.K."/>
            <person name="Tsang A."/>
            <person name="Henrissat B."/>
            <person name="Bilanenko E.N."/>
            <person name="de Vries R.P."/>
            <person name="van Kan J.A.L."/>
            <person name="Grigoriev I.V."/>
            <person name="Debets A.J.M."/>
        </authorList>
    </citation>
    <scope>NUCLEOTIDE SEQUENCE [LARGE SCALE GENOMIC DNA]</scope>
    <source>
        <strain evidence="7 8">F11</strain>
    </source>
</reference>
<dbReference type="PIRSF" id="PIRSF005799">
    <property type="entry name" value="UDP-gal_transpt"/>
    <property type="match status" value="1"/>
</dbReference>
<dbReference type="NCBIfam" id="TIGR00803">
    <property type="entry name" value="nst"/>
    <property type="match status" value="2"/>
</dbReference>
<dbReference type="InterPro" id="IPR037185">
    <property type="entry name" value="EmrE-like"/>
</dbReference>
<sequence length="465" mass="50779">MTILHVPPRTPRGPTIFGMPAKQVSLITLIWQNSALILVMHYSRVMPAPGERRYLTSTAVFLSEVIKLAICLCCSIAETSRTLAPSTPISVLFQQIYNAVFSGDGWQLAVPAVLYTIQNTLQYVAIGNLDAVHFQVLSQFKILAAALFSVIILRRTLGPKRWLALFILTLGVSVVSLPQSDSRESYYSNILLPHSSDHFFPRSVHELGHVATETLDRVLGKRSASYQGIEEDEFPSLAATNYSVGLIAAVVSAASSGLAGVYFEKLIKEPTAASPSTAPASIWTRNVQLSVYSLLPAVVIGIFFQDGAEIARRGFFDGYNMTVWAAVILQALGGVVSSLCINYSDNIAKNFAASISIIVSFVFSVLFFDFEFNMMFVLGTSLVMGATYLYSLPDRKSRPAPLRIAAYEKPAIDPAYTPRTAIEPRMMLDPLDAVRPGSMALSTSRPASPMPQHTRAPSARGKRED</sequence>
<keyword evidence="4 6" id="KW-0472">Membrane</keyword>